<dbReference type="PANTHER" id="PTHR42756:SF1">
    <property type="entry name" value="TRANSCRIPTIONAL REPRESSOR OF EMRAB OPERON"/>
    <property type="match status" value="1"/>
</dbReference>
<keyword evidence="7" id="KW-1185">Reference proteome</keyword>
<evidence type="ECO:0000256" key="1">
    <source>
        <dbReference type="ARBA" id="ARBA00023015"/>
    </source>
</evidence>
<accession>A0ABW1TST2</accession>
<name>A0ABW1TST2_9BURK</name>
<keyword evidence="3" id="KW-0804">Transcription</keyword>
<evidence type="ECO:0000259" key="5">
    <source>
        <dbReference type="PROSITE" id="PS50995"/>
    </source>
</evidence>
<dbReference type="InterPro" id="IPR000835">
    <property type="entry name" value="HTH_MarR-typ"/>
</dbReference>
<gene>
    <name evidence="6" type="ORF">ACFQND_01960</name>
</gene>
<dbReference type="SMART" id="SM00347">
    <property type="entry name" value="HTH_MARR"/>
    <property type="match status" value="1"/>
</dbReference>
<dbReference type="PROSITE" id="PS50995">
    <property type="entry name" value="HTH_MARR_2"/>
    <property type="match status" value="1"/>
</dbReference>
<proteinExistence type="predicted"/>
<feature type="domain" description="HTH marR-type" evidence="5">
    <location>
        <begin position="26"/>
        <end position="162"/>
    </location>
</feature>
<reference evidence="7" key="1">
    <citation type="journal article" date="2019" name="Int. J. Syst. Evol. Microbiol.">
        <title>The Global Catalogue of Microorganisms (GCM) 10K type strain sequencing project: providing services to taxonomists for standard genome sequencing and annotation.</title>
        <authorList>
            <consortium name="The Broad Institute Genomics Platform"/>
            <consortium name="The Broad Institute Genome Sequencing Center for Infectious Disease"/>
            <person name="Wu L."/>
            <person name="Ma J."/>
        </authorList>
    </citation>
    <scope>NUCLEOTIDE SEQUENCE [LARGE SCALE GENOMIC DNA]</scope>
    <source>
        <strain evidence="7">CCUG 39402</strain>
    </source>
</reference>
<evidence type="ECO:0000313" key="7">
    <source>
        <dbReference type="Proteomes" id="UP001596270"/>
    </source>
</evidence>
<organism evidence="6 7">
    <name type="scientific">Polaromonas aquatica</name>
    <dbReference type="NCBI Taxonomy" id="332657"/>
    <lineage>
        <taxon>Bacteria</taxon>
        <taxon>Pseudomonadati</taxon>
        <taxon>Pseudomonadota</taxon>
        <taxon>Betaproteobacteria</taxon>
        <taxon>Burkholderiales</taxon>
        <taxon>Comamonadaceae</taxon>
        <taxon>Polaromonas</taxon>
    </lineage>
</organism>
<dbReference type="EMBL" id="JBHSRS010000004">
    <property type="protein sequence ID" value="MFC6280003.1"/>
    <property type="molecule type" value="Genomic_DNA"/>
</dbReference>
<evidence type="ECO:0000256" key="4">
    <source>
        <dbReference type="SAM" id="MobiDB-lite"/>
    </source>
</evidence>
<comment type="caution">
    <text evidence="6">The sequence shown here is derived from an EMBL/GenBank/DDBJ whole genome shotgun (WGS) entry which is preliminary data.</text>
</comment>
<protein>
    <submittedName>
        <fullName evidence="6">MarR family winged helix-turn-helix transcriptional regulator</fullName>
    </submittedName>
</protein>
<sequence>MPKPIPQNEQEIADRVLKHWHSAVPNDRMAHLVKDATRVFLRSLQVRLARHDVQLGHWTFLRILWEHDGVTQRELSYEAGFMEPTTLIALRSMESLGYVTRERRPDNRKNLYVFLTPKGKRLKKVLVPLAEEVNAVALNGVSDSDITAARRALLAMIDNLTRDPVVADEPRSTSEAVVPAQEKRSAAR</sequence>
<dbReference type="InterPro" id="IPR036388">
    <property type="entry name" value="WH-like_DNA-bd_sf"/>
</dbReference>
<dbReference type="Proteomes" id="UP001596270">
    <property type="component" value="Unassembled WGS sequence"/>
</dbReference>
<evidence type="ECO:0000313" key="6">
    <source>
        <dbReference type="EMBL" id="MFC6280003.1"/>
    </source>
</evidence>
<keyword evidence="1" id="KW-0805">Transcription regulation</keyword>
<dbReference type="Gene3D" id="1.10.10.10">
    <property type="entry name" value="Winged helix-like DNA-binding domain superfamily/Winged helix DNA-binding domain"/>
    <property type="match status" value="1"/>
</dbReference>
<evidence type="ECO:0000256" key="2">
    <source>
        <dbReference type="ARBA" id="ARBA00023125"/>
    </source>
</evidence>
<dbReference type="Pfam" id="PF01047">
    <property type="entry name" value="MarR"/>
    <property type="match status" value="1"/>
</dbReference>
<evidence type="ECO:0000256" key="3">
    <source>
        <dbReference type="ARBA" id="ARBA00023163"/>
    </source>
</evidence>
<feature type="region of interest" description="Disordered" evidence="4">
    <location>
        <begin position="166"/>
        <end position="188"/>
    </location>
</feature>
<dbReference type="RefSeq" id="WP_377412108.1">
    <property type="nucleotide sequence ID" value="NZ_JBHSRS010000004.1"/>
</dbReference>
<dbReference type="SUPFAM" id="SSF46785">
    <property type="entry name" value="Winged helix' DNA-binding domain"/>
    <property type="match status" value="1"/>
</dbReference>
<dbReference type="PANTHER" id="PTHR42756">
    <property type="entry name" value="TRANSCRIPTIONAL REGULATOR, MARR"/>
    <property type="match status" value="1"/>
</dbReference>
<keyword evidence="2" id="KW-0238">DNA-binding</keyword>
<dbReference type="InterPro" id="IPR036390">
    <property type="entry name" value="WH_DNA-bd_sf"/>
</dbReference>